<feature type="compositionally biased region" description="Low complexity" evidence="1">
    <location>
        <begin position="41"/>
        <end position="58"/>
    </location>
</feature>
<dbReference type="Pfam" id="PF12587">
    <property type="entry name" value="DUF3761"/>
    <property type="match status" value="1"/>
</dbReference>
<proteinExistence type="predicted"/>
<feature type="compositionally biased region" description="Polar residues" evidence="1">
    <location>
        <begin position="1"/>
        <end position="10"/>
    </location>
</feature>
<organism evidence="2 3">
    <name type="scientific">Actinomadura nitritigenes</name>
    <dbReference type="NCBI Taxonomy" id="134602"/>
    <lineage>
        <taxon>Bacteria</taxon>
        <taxon>Bacillati</taxon>
        <taxon>Actinomycetota</taxon>
        <taxon>Actinomycetes</taxon>
        <taxon>Streptosporangiales</taxon>
        <taxon>Thermomonosporaceae</taxon>
        <taxon>Actinomadura</taxon>
    </lineage>
</organism>
<protein>
    <submittedName>
        <fullName evidence="2">DUF3761 domain-containing protein</fullName>
    </submittedName>
</protein>
<dbReference type="RefSeq" id="WP_208266187.1">
    <property type="nucleotide sequence ID" value="NZ_BAAAGM010000026.1"/>
</dbReference>
<reference evidence="2 3" key="1">
    <citation type="submission" date="2021-03" db="EMBL/GenBank/DDBJ databases">
        <authorList>
            <person name="Kanchanasin P."/>
            <person name="Saeng-In P."/>
            <person name="Phongsopitanun W."/>
            <person name="Yuki M."/>
            <person name="Kudo T."/>
            <person name="Ohkuma M."/>
            <person name="Tanasupawat S."/>
        </authorList>
    </citation>
    <scope>NUCLEOTIDE SEQUENCE [LARGE SCALE GENOMIC DNA]</scope>
    <source>
        <strain evidence="2 3">L46</strain>
    </source>
</reference>
<sequence>MCPSTKSSAARDSLPRGDRAAAAWPCRQGSSRTPTRRTARKAAPAAPARPANPAGASAVCRDGTPSYSAHRRGACSHHGGVARWS</sequence>
<evidence type="ECO:0000256" key="1">
    <source>
        <dbReference type="SAM" id="MobiDB-lite"/>
    </source>
</evidence>
<evidence type="ECO:0000313" key="2">
    <source>
        <dbReference type="EMBL" id="MBO2437717.1"/>
    </source>
</evidence>
<evidence type="ECO:0000313" key="3">
    <source>
        <dbReference type="Proteomes" id="UP000666915"/>
    </source>
</evidence>
<gene>
    <name evidence="2" type="ORF">J4557_09325</name>
</gene>
<dbReference type="EMBL" id="JAGEOK010000005">
    <property type="protein sequence ID" value="MBO2437717.1"/>
    <property type="molecule type" value="Genomic_DNA"/>
</dbReference>
<dbReference type="InterPro" id="IPR022236">
    <property type="entry name" value="DUF3761"/>
</dbReference>
<feature type="region of interest" description="Disordered" evidence="1">
    <location>
        <begin position="1"/>
        <end position="85"/>
    </location>
</feature>
<accession>A0ABS3QVC1</accession>
<keyword evidence="3" id="KW-1185">Reference proteome</keyword>
<name>A0ABS3QVC1_9ACTN</name>
<dbReference type="Proteomes" id="UP000666915">
    <property type="component" value="Unassembled WGS sequence"/>
</dbReference>
<comment type="caution">
    <text evidence="2">The sequence shown here is derived from an EMBL/GenBank/DDBJ whole genome shotgun (WGS) entry which is preliminary data.</text>
</comment>